<reference evidence="1" key="2">
    <citation type="journal article" date="2015" name="Fish Shellfish Immunol.">
        <title>Early steps in the European eel (Anguilla anguilla)-Vibrio vulnificus interaction in the gills: Role of the RtxA13 toxin.</title>
        <authorList>
            <person name="Callol A."/>
            <person name="Pajuelo D."/>
            <person name="Ebbesson L."/>
            <person name="Teles M."/>
            <person name="MacKenzie S."/>
            <person name="Amaro C."/>
        </authorList>
    </citation>
    <scope>NUCLEOTIDE SEQUENCE</scope>
</reference>
<dbReference type="AlphaFoldDB" id="A0A0E9UDH0"/>
<name>A0A0E9UDH0_ANGAN</name>
<reference evidence="1" key="1">
    <citation type="submission" date="2014-11" db="EMBL/GenBank/DDBJ databases">
        <authorList>
            <person name="Amaro Gonzalez C."/>
        </authorList>
    </citation>
    <scope>NUCLEOTIDE SEQUENCE</scope>
</reference>
<dbReference type="EMBL" id="GBXM01044751">
    <property type="protein sequence ID" value="JAH63826.1"/>
    <property type="molecule type" value="Transcribed_RNA"/>
</dbReference>
<accession>A0A0E9UDH0</accession>
<organism evidence="1">
    <name type="scientific">Anguilla anguilla</name>
    <name type="common">European freshwater eel</name>
    <name type="synonym">Muraena anguilla</name>
    <dbReference type="NCBI Taxonomy" id="7936"/>
    <lineage>
        <taxon>Eukaryota</taxon>
        <taxon>Metazoa</taxon>
        <taxon>Chordata</taxon>
        <taxon>Craniata</taxon>
        <taxon>Vertebrata</taxon>
        <taxon>Euteleostomi</taxon>
        <taxon>Actinopterygii</taxon>
        <taxon>Neopterygii</taxon>
        <taxon>Teleostei</taxon>
        <taxon>Anguilliformes</taxon>
        <taxon>Anguillidae</taxon>
        <taxon>Anguilla</taxon>
    </lineage>
</organism>
<proteinExistence type="predicted"/>
<evidence type="ECO:0000313" key="1">
    <source>
        <dbReference type="EMBL" id="JAH63826.1"/>
    </source>
</evidence>
<sequence length="33" mass="3954">MKPPSKRLNTGPSWLILNNYTHFTARYLKTIKY</sequence>
<protein>
    <submittedName>
        <fullName evidence="1">Uncharacterized protein</fullName>
    </submittedName>
</protein>